<organism evidence="7">
    <name type="scientific">candidate division CPR1 bacterium ADurb.Bin160</name>
    <dbReference type="NCBI Taxonomy" id="1852826"/>
    <lineage>
        <taxon>Bacteria</taxon>
        <taxon>candidate division CPR1</taxon>
    </lineage>
</organism>
<dbReference type="GO" id="GO:0003677">
    <property type="term" value="F:DNA binding"/>
    <property type="evidence" value="ECO:0007669"/>
    <property type="project" value="InterPro"/>
</dbReference>
<dbReference type="InterPro" id="IPR006592">
    <property type="entry name" value="RNA_pol_N"/>
</dbReference>
<dbReference type="InterPro" id="IPR045867">
    <property type="entry name" value="DNA-dir_RpoC_beta_prime"/>
</dbReference>
<dbReference type="Gene3D" id="2.40.40.20">
    <property type="match status" value="1"/>
</dbReference>
<dbReference type="InterPro" id="IPR042102">
    <property type="entry name" value="RNA_pol_Rpb1_3_sf"/>
</dbReference>
<keyword evidence="2 7" id="KW-0240">DNA-directed RNA polymerase</keyword>
<dbReference type="InterPro" id="IPR007081">
    <property type="entry name" value="RNA_pol_Rpb1_5"/>
</dbReference>
<evidence type="ECO:0000256" key="5">
    <source>
        <dbReference type="ARBA" id="ARBA00023163"/>
    </source>
</evidence>
<dbReference type="GO" id="GO:0006351">
    <property type="term" value="P:DNA-templated transcription"/>
    <property type="evidence" value="ECO:0007669"/>
    <property type="project" value="InterPro"/>
</dbReference>
<reference evidence="7" key="1">
    <citation type="submission" date="2017-02" db="EMBL/GenBank/DDBJ databases">
        <title>Delving into the versatile metabolic prowess of the omnipresent phylum Bacteroidetes.</title>
        <authorList>
            <person name="Nobu M.K."/>
            <person name="Mei R."/>
            <person name="Narihiro T."/>
            <person name="Kuroda K."/>
            <person name="Liu W.-T."/>
        </authorList>
    </citation>
    <scope>NUCLEOTIDE SEQUENCE</scope>
    <source>
        <strain evidence="7">ADurb.Bin160</strain>
    </source>
</reference>
<dbReference type="Gene3D" id="1.10.274.100">
    <property type="entry name" value="RNA polymerase Rpb1, domain 3"/>
    <property type="match status" value="1"/>
</dbReference>
<dbReference type="EC" id="2.7.7.6" evidence="1"/>
<comment type="caution">
    <text evidence="7">The sequence shown here is derived from an EMBL/GenBank/DDBJ whole genome shotgun (WGS) entry which is preliminary data.</text>
</comment>
<feature type="domain" description="RNA polymerase N-terminal" evidence="6">
    <location>
        <begin position="138"/>
        <end position="423"/>
    </location>
</feature>
<accession>A0A1V5ZNG1</accession>
<gene>
    <name evidence="7" type="primary">rpoBC</name>
    <name evidence="7" type="ORF">BWY04_00756</name>
</gene>
<evidence type="ECO:0000256" key="4">
    <source>
        <dbReference type="ARBA" id="ARBA00022695"/>
    </source>
</evidence>
<dbReference type="Gene3D" id="1.10.40.90">
    <property type="match status" value="1"/>
</dbReference>
<dbReference type="Gene3D" id="6.10.250.2940">
    <property type="match status" value="1"/>
</dbReference>
<evidence type="ECO:0000313" key="7">
    <source>
        <dbReference type="EMBL" id="OQB41576.1"/>
    </source>
</evidence>
<dbReference type="EMBL" id="MWDB01000014">
    <property type="protein sequence ID" value="OQB41576.1"/>
    <property type="molecule type" value="Genomic_DNA"/>
</dbReference>
<evidence type="ECO:0000256" key="3">
    <source>
        <dbReference type="ARBA" id="ARBA00022679"/>
    </source>
</evidence>
<keyword evidence="3 7" id="KW-0808">Transferase</keyword>
<evidence type="ECO:0000256" key="1">
    <source>
        <dbReference type="ARBA" id="ARBA00012418"/>
    </source>
</evidence>
<dbReference type="SMART" id="SM00663">
    <property type="entry name" value="RPOLA_N"/>
    <property type="match status" value="1"/>
</dbReference>
<dbReference type="AlphaFoldDB" id="A0A1V5ZNG1"/>
<dbReference type="PANTHER" id="PTHR19376">
    <property type="entry name" value="DNA-DIRECTED RNA POLYMERASE"/>
    <property type="match status" value="1"/>
</dbReference>
<dbReference type="Pfam" id="PF04998">
    <property type="entry name" value="RNA_pol_Rpb1_5"/>
    <property type="match status" value="1"/>
</dbReference>
<dbReference type="Pfam" id="PF00623">
    <property type="entry name" value="RNA_pol_Rpb1_2"/>
    <property type="match status" value="1"/>
</dbReference>
<evidence type="ECO:0000259" key="6">
    <source>
        <dbReference type="SMART" id="SM00663"/>
    </source>
</evidence>
<name>A0A1V5ZNG1_9BACT</name>
<sequence>MLKLMDIEEFTKDMVPVRVAELFTSKNDFHPEGLLSENIFGPLETSYRRTTYSYIDLKTEVIHPAILKILIQLDRKIEKFISSEANFIIDNNGILVEDPNGITGINKFREIFPIINFRSETSQREKYINLIQKTYKNKTMFIKKLPVIPPGFRPAYQDNDGVWMVDKLNEIYQGIIRKTIQVDSAKGAGLLYELLTYGLQLAINDHDEYIRSKISKKSGVVRNFMLGKRVDFSGRAVITPGSSDLNLNEIGLPLRMVVSIFEPFIFHVALYSAEKYDTTELKEETKKFLNLEFSTESLKIILNAIKNGDVLPEKIYNAIFEIAEIATKDRVVIAKRDPVLHPESLRGMYVKVIDGDSIKLCPLQTSSFNADFDGDTMAIYHPLTKQSQEEVKQRMMNLTSGLSSNALTFSFEKEMFVGLFLMTKESTYKNTPTIIHDESELNSYSDPYVLVKYRGEILSAGRALFNSFFPSDFPIVNKQINKKNLNPIIMYLVDKYDKKTVEDTVSKMYKTAFKFATILAPSLTLNEIEIPDEIYQLKEKLDKIPIEDVGKVIDEMKKILIDHLKGTGLYDLIESGSGKGWDQPMQILVAKGIVADAKGNVVGPIKGSFADGFSNKDFFNSSYGARNGIVNRVINTSSTGYLARKLVYILNGVEADLFLKDCGTTRTLNIKLTSDIIKRLKGRFILKNDRIEEISPENSKPGETIQLRSPIYCKSPKICHTCYGKLLERHKSPFVGMMAALYIGERSTQLIMKAFHMGGTVKIIKRNLIEDILRNNPSIKLEK</sequence>
<dbReference type="Proteomes" id="UP000485621">
    <property type="component" value="Unassembled WGS sequence"/>
</dbReference>
<protein>
    <recommendedName>
        <fullName evidence="1">DNA-directed RNA polymerase</fullName>
        <ecNumber evidence="1">2.7.7.6</ecNumber>
    </recommendedName>
</protein>
<dbReference type="GO" id="GO:0000428">
    <property type="term" value="C:DNA-directed RNA polymerase complex"/>
    <property type="evidence" value="ECO:0007669"/>
    <property type="project" value="UniProtKB-KW"/>
</dbReference>
<keyword evidence="5" id="KW-0804">Transcription</keyword>
<dbReference type="SUPFAM" id="SSF64484">
    <property type="entry name" value="beta and beta-prime subunits of DNA dependent RNA-polymerase"/>
    <property type="match status" value="1"/>
</dbReference>
<dbReference type="GO" id="GO:0003899">
    <property type="term" value="F:DNA-directed RNA polymerase activity"/>
    <property type="evidence" value="ECO:0007669"/>
    <property type="project" value="UniProtKB-EC"/>
</dbReference>
<keyword evidence="4 7" id="KW-0548">Nucleotidyltransferase</keyword>
<evidence type="ECO:0000256" key="2">
    <source>
        <dbReference type="ARBA" id="ARBA00022478"/>
    </source>
</evidence>
<proteinExistence type="predicted"/>
<dbReference type="InterPro" id="IPR000722">
    <property type="entry name" value="RNA_pol_asu"/>
</dbReference>